<feature type="zinc finger region" description="C3H1-type" evidence="12">
    <location>
        <begin position="15"/>
        <end position="43"/>
    </location>
</feature>
<feature type="compositionally biased region" description="Polar residues" evidence="13">
    <location>
        <begin position="632"/>
        <end position="641"/>
    </location>
</feature>
<evidence type="ECO:0000256" key="12">
    <source>
        <dbReference type="PROSITE-ProRule" id="PRU00723"/>
    </source>
</evidence>
<dbReference type="SUPFAM" id="SSF161219">
    <property type="entry name" value="CHY zinc finger-like"/>
    <property type="match status" value="1"/>
</dbReference>
<evidence type="ECO:0000256" key="9">
    <source>
        <dbReference type="ARBA" id="ARBA00039886"/>
    </source>
</evidence>
<evidence type="ECO:0000256" key="5">
    <source>
        <dbReference type="ARBA" id="ARBA00022833"/>
    </source>
</evidence>
<evidence type="ECO:0000256" key="6">
    <source>
        <dbReference type="ARBA" id="ARBA00023132"/>
    </source>
</evidence>
<evidence type="ECO:0000256" key="1">
    <source>
        <dbReference type="ARBA" id="ARBA00004335"/>
    </source>
</evidence>
<keyword evidence="6" id="KW-0906">Nuclear pore complex</keyword>
<feature type="domain" description="CHY-type" evidence="15">
    <location>
        <begin position="532"/>
        <end position="600"/>
    </location>
</feature>
<dbReference type="Pfam" id="PF00642">
    <property type="entry name" value="zf-CCCH"/>
    <property type="match status" value="1"/>
</dbReference>
<dbReference type="Ensembl" id="ENSOSIT00000016839.1">
    <property type="protein sequence ID" value="ENSOSIP00000015932.1"/>
    <property type="gene ID" value="ENSOSIG00000008834.1"/>
</dbReference>
<feature type="domain" description="C3H1-type" evidence="14">
    <location>
        <begin position="78"/>
        <end position="105"/>
    </location>
</feature>
<dbReference type="GeneTree" id="ENSGT00390000001338"/>
<evidence type="ECO:0000313" key="17">
    <source>
        <dbReference type="Proteomes" id="UP000694383"/>
    </source>
</evidence>
<reference evidence="16" key="2">
    <citation type="submission" date="2025-09" db="UniProtKB">
        <authorList>
            <consortium name="Ensembl"/>
        </authorList>
    </citation>
    <scope>IDENTIFICATION</scope>
</reference>
<proteinExistence type="predicted"/>
<dbReference type="SMART" id="SM00356">
    <property type="entry name" value="ZnF_C3H1"/>
    <property type="match status" value="2"/>
</dbReference>
<comment type="subcellular location">
    <subcellularLocation>
        <location evidence="1">Nucleus membrane</location>
        <topology evidence="1">Peripheral membrane protein</topology>
        <orientation evidence="1">Cytoplasmic side</orientation>
    </subcellularLocation>
    <subcellularLocation>
        <location evidence="2">Nucleus</location>
        <location evidence="2">Nuclear pore complex</location>
    </subcellularLocation>
</comment>
<dbReference type="Gene3D" id="2.30.30.1190">
    <property type="match status" value="1"/>
</dbReference>
<keyword evidence="6" id="KW-0653">Protein transport</keyword>
<dbReference type="GO" id="GO:0031965">
    <property type="term" value="C:nuclear membrane"/>
    <property type="evidence" value="ECO:0007669"/>
    <property type="project" value="UniProtKB-SubCell"/>
</dbReference>
<evidence type="ECO:0000259" key="14">
    <source>
        <dbReference type="PROSITE" id="PS50103"/>
    </source>
</evidence>
<evidence type="ECO:0000256" key="2">
    <source>
        <dbReference type="ARBA" id="ARBA00004567"/>
    </source>
</evidence>
<dbReference type="PANTHER" id="PTHR46527">
    <property type="entry name" value="NUCLEOPORIN-LIKE PROTEIN 2"/>
    <property type="match status" value="1"/>
</dbReference>
<feature type="region of interest" description="Disordered" evidence="13">
    <location>
        <begin position="47"/>
        <end position="75"/>
    </location>
</feature>
<feature type="domain" description="C3H1-type" evidence="14">
    <location>
        <begin position="15"/>
        <end position="43"/>
    </location>
</feature>
<keyword evidence="3 12" id="KW-0479">Metal-binding</keyword>
<evidence type="ECO:0000256" key="10">
    <source>
        <dbReference type="ARBA" id="ARBA00042384"/>
    </source>
</evidence>
<keyword evidence="7" id="KW-0539">Nucleus</keyword>
<feature type="region of interest" description="Disordered" evidence="13">
    <location>
        <begin position="614"/>
        <end position="647"/>
    </location>
</feature>
<keyword evidence="17" id="KW-1185">Reference proteome</keyword>
<evidence type="ECO:0000256" key="7">
    <source>
        <dbReference type="ARBA" id="ARBA00023242"/>
    </source>
</evidence>
<evidence type="ECO:0000256" key="4">
    <source>
        <dbReference type="ARBA" id="ARBA00022771"/>
    </source>
</evidence>
<dbReference type="PROSITE" id="PS51266">
    <property type="entry name" value="ZF_CHY"/>
    <property type="match status" value="1"/>
</dbReference>
<name>A0A8C8DMI0_9TELE</name>
<protein>
    <recommendedName>
        <fullName evidence="9">Nucleoporin NUP42</fullName>
    </recommendedName>
    <alternativeName>
        <fullName evidence="10">Nucleoporin-like protein 2</fullName>
    </alternativeName>
</protein>
<organism evidence="16 17">
    <name type="scientific">Oryzias sinensis</name>
    <name type="common">Chinese medaka</name>
    <dbReference type="NCBI Taxonomy" id="183150"/>
    <lineage>
        <taxon>Eukaryota</taxon>
        <taxon>Metazoa</taxon>
        <taxon>Chordata</taxon>
        <taxon>Craniata</taxon>
        <taxon>Vertebrata</taxon>
        <taxon>Euteleostomi</taxon>
        <taxon>Actinopterygii</taxon>
        <taxon>Neopterygii</taxon>
        <taxon>Teleostei</taxon>
        <taxon>Neoteleostei</taxon>
        <taxon>Acanthomorphata</taxon>
        <taxon>Ovalentaria</taxon>
        <taxon>Atherinomorphae</taxon>
        <taxon>Beloniformes</taxon>
        <taxon>Adrianichthyidae</taxon>
        <taxon>Oryziinae</taxon>
        <taxon>Oryzias</taxon>
    </lineage>
</organism>
<dbReference type="InterPro" id="IPR000571">
    <property type="entry name" value="Znf_CCCH"/>
</dbReference>
<dbReference type="InterPro" id="IPR051767">
    <property type="entry name" value="Nucleoporin_NUP42"/>
</dbReference>
<dbReference type="InterPro" id="IPR008913">
    <property type="entry name" value="Znf_CHY"/>
</dbReference>
<evidence type="ECO:0000313" key="16">
    <source>
        <dbReference type="Ensembl" id="ENSOSIP00000015932.1"/>
    </source>
</evidence>
<evidence type="ECO:0000256" key="11">
    <source>
        <dbReference type="PROSITE-ProRule" id="PRU00601"/>
    </source>
</evidence>
<evidence type="ECO:0000256" key="3">
    <source>
        <dbReference type="ARBA" id="ARBA00022723"/>
    </source>
</evidence>
<keyword evidence="6" id="KW-0813">Transport</keyword>
<dbReference type="Gene3D" id="4.10.1000.10">
    <property type="entry name" value="Zinc finger, CCCH-type"/>
    <property type="match status" value="1"/>
</dbReference>
<evidence type="ECO:0000259" key="15">
    <source>
        <dbReference type="PROSITE" id="PS51266"/>
    </source>
</evidence>
<reference evidence="16" key="1">
    <citation type="submission" date="2025-08" db="UniProtKB">
        <authorList>
            <consortium name="Ensembl"/>
        </authorList>
    </citation>
    <scope>IDENTIFICATION</scope>
</reference>
<dbReference type="PROSITE" id="PS50103">
    <property type="entry name" value="ZF_C3H1"/>
    <property type="match status" value="2"/>
</dbReference>
<keyword evidence="4 11" id="KW-0863">Zinc-finger</keyword>
<dbReference type="InterPro" id="IPR037274">
    <property type="entry name" value="Znf_CHY_sf"/>
</dbReference>
<dbReference type="GO" id="GO:0008270">
    <property type="term" value="F:zinc ion binding"/>
    <property type="evidence" value="ECO:0007669"/>
    <property type="project" value="UniProtKB-KW"/>
</dbReference>
<accession>A0A8C8DMI0</accession>
<dbReference type="PANTHER" id="PTHR46527:SF1">
    <property type="entry name" value="NUCLEOPORIN NUP42"/>
    <property type="match status" value="1"/>
</dbReference>
<dbReference type="GO" id="GO:0005643">
    <property type="term" value="C:nuclear pore"/>
    <property type="evidence" value="ECO:0007669"/>
    <property type="project" value="UniProtKB-SubCell"/>
</dbReference>
<sequence length="647" mass="72938">MESSAGEMAESKPVPQSQLVCRFFSQGRHCNFGKKCKFLHISDNTRASKYVGEGPPDSRGVGEHEDSQLSSSSRASVSAGRRPCRYFLSGHCAMEERCRFWHPLQFPPEDVTLVPGNPTKAAPRCPPATYPSGPQEVKLCDVTEERANQLRDTEIKQLQKRFPKEQLIIQERSDGKVTYYRMTVEATDPDWPFDLKELDIMVRFPDNYPLEIFSLEIPLDQELPPVMAKHVQDASIEWLQAKHATNQLLGKVELLFRPFLRWLDRSLERLFTEGARELKKDVDLQKAGLQFIPYQELQQSCEKSGQGTDSAAAHSDEEVCNAEDGELITQEQSSQQEGRCFEDDQQQQEEEASRLVENIKISDPRRGTEVKLLGLSLGENTATVAAQQITVSLQCNRCKVTAELALTGRTSCAAQCEKCNAGINAAFRPCMLHHYCDVLGYLDLHNTTPADLILQDCRLIVGCLACSQEMPVENLIYGQTRELNCEHCHSKLSILAESTRFQYIQPRTSNKAGSTTVNYKNMRDPAVEKGKPLPDKGTCKHYKQSHRWLRFPCCGRAYPCDVCHDENQDHPMELATRMLCGFCAKEQPYCNGKPCVTCGSMMTRGTRTNHWEGGLGCRNKSKMSRNDPKKYANTNKTVSKKASSEKK</sequence>
<evidence type="ECO:0000256" key="8">
    <source>
        <dbReference type="ARBA" id="ARBA00037262"/>
    </source>
</evidence>
<dbReference type="Proteomes" id="UP000694383">
    <property type="component" value="Unplaced"/>
</dbReference>
<feature type="zinc finger region" description="C3H1-type" evidence="12">
    <location>
        <begin position="78"/>
        <end position="105"/>
    </location>
</feature>
<dbReference type="AlphaFoldDB" id="A0A8C8DMI0"/>
<dbReference type="SUPFAM" id="SSF90229">
    <property type="entry name" value="CCCH zinc finger"/>
    <property type="match status" value="2"/>
</dbReference>
<evidence type="ECO:0000256" key="13">
    <source>
        <dbReference type="SAM" id="MobiDB-lite"/>
    </source>
</evidence>
<keyword evidence="6" id="KW-0811">Translocation</keyword>
<keyword evidence="5 12" id="KW-0862">Zinc</keyword>
<keyword evidence="6" id="KW-0509">mRNA transport</keyword>
<dbReference type="Pfam" id="PF05495">
    <property type="entry name" value="zf-CHY"/>
    <property type="match status" value="1"/>
</dbReference>
<comment type="function">
    <text evidence="8">Required for the export of mRNAs containing poly(A) tails from the nucleus into the cytoplasm.</text>
</comment>
<dbReference type="InterPro" id="IPR036855">
    <property type="entry name" value="Znf_CCCH_sf"/>
</dbReference>